<evidence type="ECO:0000313" key="7">
    <source>
        <dbReference type="Proteomes" id="UP000053097"/>
    </source>
</evidence>
<dbReference type="SMART" id="SM00181">
    <property type="entry name" value="EGF"/>
    <property type="match status" value="2"/>
</dbReference>
<proteinExistence type="predicted"/>
<dbReference type="SUPFAM" id="SSF57196">
    <property type="entry name" value="EGF/Laminin"/>
    <property type="match status" value="2"/>
</dbReference>
<dbReference type="Pfam" id="PF00008">
    <property type="entry name" value="EGF"/>
    <property type="match status" value="1"/>
</dbReference>
<dbReference type="PANTHER" id="PTHR24044">
    <property type="entry name" value="NOTCH LIGAND FAMILY MEMBER"/>
    <property type="match status" value="1"/>
</dbReference>
<keyword evidence="1 4" id="KW-0245">EGF-like domain</keyword>
<dbReference type="PROSITE" id="PS01186">
    <property type="entry name" value="EGF_2"/>
    <property type="match status" value="2"/>
</dbReference>
<dbReference type="EMBL" id="KK107957">
    <property type="protein sequence ID" value="EZA47076.1"/>
    <property type="molecule type" value="Genomic_DNA"/>
</dbReference>
<sequence length="89" mass="9949">ITENSFHHDIIFVAAKCVIPCLNGGRCRGNNICRCPEGFKGNHCEIDKRSSQRSMCTKPCKNGTCQPDNTCLCEPGWFGKLCNKNKLWA</sequence>
<feature type="domain" description="EGF-like" evidence="5">
    <location>
        <begin position="52"/>
        <end position="83"/>
    </location>
</feature>
<dbReference type="PANTHER" id="PTHR24044:SF420">
    <property type="entry name" value="DELTA AND NOTCH-LIKE EPIDERMAL GROWTH FACTOR-RELATED RECEPTOR ISOFORM X1"/>
    <property type="match status" value="1"/>
</dbReference>
<dbReference type="Gene3D" id="2.10.25.10">
    <property type="entry name" value="Laminin"/>
    <property type="match status" value="2"/>
</dbReference>
<dbReference type="InterPro" id="IPR013032">
    <property type="entry name" value="EGF-like_CS"/>
</dbReference>
<dbReference type="AlphaFoldDB" id="A0A026VU95"/>
<dbReference type="Pfam" id="PF12661">
    <property type="entry name" value="hEGF"/>
    <property type="match status" value="1"/>
</dbReference>
<dbReference type="OMA" id="PCANNTK"/>
<protein>
    <submittedName>
        <fullName evidence="6">Protein shifted</fullName>
    </submittedName>
</protein>
<feature type="disulfide bond" evidence="4">
    <location>
        <begin position="73"/>
        <end position="82"/>
    </location>
</feature>
<dbReference type="InterPro" id="IPR050906">
    <property type="entry name" value="Notch_signaling"/>
</dbReference>
<organism evidence="6 7">
    <name type="scientific">Ooceraea biroi</name>
    <name type="common">Clonal raider ant</name>
    <name type="synonym">Cerapachys biroi</name>
    <dbReference type="NCBI Taxonomy" id="2015173"/>
    <lineage>
        <taxon>Eukaryota</taxon>
        <taxon>Metazoa</taxon>
        <taxon>Ecdysozoa</taxon>
        <taxon>Arthropoda</taxon>
        <taxon>Hexapoda</taxon>
        <taxon>Insecta</taxon>
        <taxon>Pterygota</taxon>
        <taxon>Neoptera</taxon>
        <taxon>Endopterygota</taxon>
        <taxon>Hymenoptera</taxon>
        <taxon>Apocrita</taxon>
        <taxon>Aculeata</taxon>
        <taxon>Formicoidea</taxon>
        <taxon>Formicidae</taxon>
        <taxon>Dorylinae</taxon>
        <taxon>Ooceraea</taxon>
    </lineage>
</organism>
<keyword evidence="3 4" id="KW-1015">Disulfide bond</keyword>
<evidence type="ECO:0000256" key="1">
    <source>
        <dbReference type="ARBA" id="ARBA00022536"/>
    </source>
</evidence>
<comment type="caution">
    <text evidence="4">Lacks conserved residue(s) required for the propagation of feature annotation.</text>
</comment>
<evidence type="ECO:0000256" key="4">
    <source>
        <dbReference type="PROSITE-ProRule" id="PRU00076"/>
    </source>
</evidence>
<keyword evidence="2" id="KW-0677">Repeat</keyword>
<accession>A0A026VU95</accession>
<reference evidence="6 7" key="1">
    <citation type="journal article" date="2014" name="Curr. Biol.">
        <title>The genome of the clonal raider ant Cerapachys biroi.</title>
        <authorList>
            <person name="Oxley P.R."/>
            <person name="Ji L."/>
            <person name="Fetter-Pruneda I."/>
            <person name="McKenzie S.K."/>
            <person name="Li C."/>
            <person name="Hu H."/>
            <person name="Zhang G."/>
            <person name="Kronauer D.J."/>
        </authorList>
    </citation>
    <scope>NUCLEOTIDE SEQUENCE [LARGE SCALE GENOMIC DNA]</scope>
</reference>
<evidence type="ECO:0000259" key="5">
    <source>
        <dbReference type="PROSITE" id="PS50026"/>
    </source>
</evidence>
<gene>
    <name evidence="6" type="ORF">X777_16751</name>
</gene>
<dbReference type="GO" id="GO:0005112">
    <property type="term" value="F:Notch binding"/>
    <property type="evidence" value="ECO:0007669"/>
    <property type="project" value="TreeGrafter"/>
</dbReference>
<evidence type="ECO:0000256" key="3">
    <source>
        <dbReference type="ARBA" id="ARBA00023157"/>
    </source>
</evidence>
<keyword evidence="7" id="KW-1185">Reference proteome</keyword>
<name>A0A026VU95_OOCBI</name>
<dbReference type="PROSITE" id="PS00022">
    <property type="entry name" value="EGF_1"/>
    <property type="match status" value="2"/>
</dbReference>
<feature type="disulfide bond" evidence="4">
    <location>
        <begin position="17"/>
        <end position="27"/>
    </location>
</feature>
<evidence type="ECO:0000313" key="6">
    <source>
        <dbReference type="EMBL" id="EZA47076.1"/>
    </source>
</evidence>
<feature type="non-terminal residue" evidence="6">
    <location>
        <position position="1"/>
    </location>
</feature>
<feature type="domain" description="EGF-like" evidence="5">
    <location>
        <begin position="13"/>
        <end position="45"/>
    </location>
</feature>
<dbReference type="InterPro" id="IPR000742">
    <property type="entry name" value="EGF"/>
</dbReference>
<dbReference type="OrthoDB" id="10266706at2759"/>
<dbReference type="PROSITE" id="PS50026">
    <property type="entry name" value="EGF_3"/>
    <property type="match status" value="2"/>
</dbReference>
<evidence type="ECO:0000256" key="2">
    <source>
        <dbReference type="ARBA" id="ARBA00022737"/>
    </source>
</evidence>
<dbReference type="Proteomes" id="UP000053097">
    <property type="component" value="Unassembled WGS sequence"/>
</dbReference>
<feature type="disulfide bond" evidence="4">
    <location>
        <begin position="35"/>
        <end position="44"/>
    </location>
</feature>